<reference evidence="6" key="1">
    <citation type="submission" date="2023-10" db="EMBL/GenBank/DDBJ databases">
        <authorList>
            <person name="Chen Y."/>
            <person name="Shah S."/>
            <person name="Dougan E. K."/>
            <person name="Thang M."/>
            <person name="Chan C."/>
        </authorList>
    </citation>
    <scope>NUCLEOTIDE SEQUENCE [LARGE SCALE GENOMIC DNA]</scope>
</reference>
<evidence type="ECO:0000256" key="3">
    <source>
        <dbReference type="ARBA" id="ARBA00022801"/>
    </source>
</evidence>
<keyword evidence="7" id="KW-1185">Reference proteome</keyword>
<dbReference type="InterPro" id="IPR017850">
    <property type="entry name" value="Alkaline_phosphatase_core_sf"/>
</dbReference>
<evidence type="ECO:0000256" key="1">
    <source>
        <dbReference type="ARBA" id="ARBA00008779"/>
    </source>
</evidence>
<evidence type="ECO:0000313" key="6">
    <source>
        <dbReference type="EMBL" id="CAK0849878.1"/>
    </source>
</evidence>
<dbReference type="InterPro" id="IPR024607">
    <property type="entry name" value="Sulfatase_CS"/>
</dbReference>
<comment type="caution">
    <text evidence="6">The sequence shown here is derived from an EMBL/GenBank/DDBJ whole genome shotgun (WGS) entry which is preliminary data.</text>
</comment>
<dbReference type="InterPro" id="IPR000917">
    <property type="entry name" value="Sulfatase_N"/>
</dbReference>
<dbReference type="InterPro" id="IPR050738">
    <property type="entry name" value="Sulfatase"/>
</dbReference>
<comment type="similarity">
    <text evidence="1">Belongs to the sulfatase family.</text>
</comment>
<evidence type="ECO:0000259" key="5">
    <source>
        <dbReference type="Pfam" id="PF00884"/>
    </source>
</evidence>
<dbReference type="EMBL" id="CAUYUJ010015101">
    <property type="protein sequence ID" value="CAK0849878.1"/>
    <property type="molecule type" value="Genomic_DNA"/>
</dbReference>
<accession>A0ABN9TUF3</accession>
<keyword evidence="4" id="KW-0106">Calcium</keyword>
<keyword evidence="3" id="KW-0378">Hydrolase</keyword>
<name>A0ABN9TUF3_9DINO</name>
<keyword evidence="2" id="KW-0479">Metal-binding</keyword>
<organism evidence="6 7">
    <name type="scientific">Prorocentrum cordatum</name>
    <dbReference type="NCBI Taxonomy" id="2364126"/>
    <lineage>
        <taxon>Eukaryota</taxon>
        <taxon>Sar</taxon>
        <taxon>Alveolata</taxon>
        <taxon>Dinophyceae</taxon>
        <taxon>Prorocentrales</taxon>
        <taxon>Prorocentraceae</taxon>
        <taxon>Prorocentrum</taxon>
    </lineage>
</organism>
<dbReference type="CDD" id="cd16025">
    <property type="entry name" value="PAS_like"/>
    <property type="match status" value="1"/>
</dbReference>
<dbReference type="Gene3D" id="3.40.720.10">
    <property type="entry name" value="Alkaline Phosphatase, subunit A"/>
    <property type="match status" value="1"/>
</dbReference>
<evidence type="ECO:0000313" key="7">
    <source>
        <dbReference type="Proteomes" id="UP001189429"/>
    </source>
</evidence>
<evidence type="ECO:0000256" key="4">
    <source>
        <dbReference type="ARBA" id="ARBA00022837"/>
    </source>
</evidence>
<dbReference type="PROSITE" id="PS00523">
    <property type="entry name" value="SULFATASE_1"/>
    <property type="match status" value="1"/>
</dbReference>
<dbReference type="Proteomes" id="UP001189429">
    <property type="component" value="Unassembled WGS sequence"/>
</dbReference>
<dbReference type="PANTHER" id="PTHR42693">
    <property type="entry name" value="ARYLSULFATASE FAMILY MEMBER"/>
    <property type="match status" value="1"/>
</dbReference>
<feature type="domain" description="Sulfatase N-terminal" evidence="5">
    <location>
        <begin position="30"/>
        <end position="450"/>
    </location>
</feature>
<dbReference type="PANTHER" id="PTHR42693:SF43">
    <property type="entry name" value="BLL2667 PROTEIN"/>
    <property type="match status" value="1"/>
</dbReference>
<dbReference type="SUPFAM" id="SSF53649">
    <property type="entry name" value="Alkaline phosphatase-like"/>
    <property type="match status" value="1"/>
</dbReference>
<gene>
    <name evidence="6" type="ORF">PCOR1329_LOCUS42460</name>
</gene>
<sequence>MPSASVVGATLKDSVNAWPPQRKPLDKDAPNIVLIMNDDSGYGHSDTFGGPVHTPALSKVYAAGIAYNRFHNVAICSPTRAALLTGRNHHAIGTGQITEAASGFPGYTGRIPKTAATVAKVLGAYGYDTACFGKWHNTPVTDLTETGPFDQYPTGLGFSYFYGFLAGETQQFYPRLFKNNVPIEPPFSPEEGYHLTEDLANQTIKFIRNNRAFTPERPFFIYYAPGATHGPHQVPLAWADKYKGKFDMGWEALREITYQKQKDMGWIPSDAQLTPIDPTMIKWADIPANQTAFQVRLMEVYAGFLEHTDTQTLKILDELDAQGLTNNTFIIYVYADNGASAEGLYGTLAELLAENAIPTSVDDQIEALDSQFGGLDALGTKHLDNMYHGSWAWAGDTPFKSTKLVAAHFGGTRTPLVFSWPKVIKPDTVPRSQFHHVIDVVPTIYEAVGIKAPSAVEGIRQQKIDGVSMVYSWHNATAEGRRREQYFEVMGSRGIYKDGWFACTLGPRIPWHPNATRLDVWDPDTDVWELYDLEADFSQAADLAQQKPDKLAEMKSFFSVQAAINNVLPIGAGLYTIYYHPDEAPKSPLTEWNLFEGQVRAAESNAPLYRSGFSSLATARVNLLPGASGILFCVGGTGGGFTVYMDHGYLSSCVAARLRHRRGGGYAEYFATLVYNYTVISSEPLAAGPAKIEVEVMFDERKPRSPADITLSANDTVVGKGRALLSVPLVFDASETFDVGMDLGSPVSLRYEDRLPFKFEGTISSLNIKYINTSVLSPQLNMI</sequence>
<dbReference type="Gene3D" id="3.30.1120.10">
    <property type="match status" value="1"/>
</dbReference>
<protein>
    <recommendedName>
        <fullName evidence="5">Sulfatase N-terminal domain-containing protein</fullName>
    </recommendedName>
</protein>
<proteinExistence type="inferred from homology"/>
<dbReference type="Pfam" id="PF00884">
    <property type="entry name" value="Sulfatase"/>
    <property type="match status" value="1"/>
</dbReference>
<evidence type="ECO:0000256" key="2">
    <source>
        <dbReference type="ARBA" id="ARBA00022723"/>
    </source>
</evidence>